<dbReference type="Gramene" id="CDF33857">
    <property type="protein sequence ID" value="CDF33857"/>
    <property type="gene ID" value="CHC_T00002440001"/>
</dbReference>
<reference evidence="3" key="1">
    <citation type="journal article" date="2013" name="Proc. Natl. Acad. Sci. U.S.A.">
        <title>Genome structure and metabolic features in the red seaweed Chondrus crispus shed light on evolution of the Archaeplastida.</title>
        <authorList>
            <person name="Collen J."/>
            <person name="Porcel B."/>
            <person name="Carre W."/>
            <person name="Ball S.G."/>
            <person name="Chaparro C."/>
            <person name="Tonon T."/>
            <person name="Barbeyron T."/>
            <person name="Michel G."/>
            <person name="Noel B."/>
            <person name="Valentin K."/>
            <person name="Elias M."/>
            <person name="Artiguenave F."/>
            <person name="Arun A."/>
            <person name="Aury J.M."/>
            <person name="Barbosa-Neto J.F."/>
            <person name="Bothwell J.H."/>
            <person name="Bouget F.Y."/>
            <person name="Brillet L."/>
            <person name="Cabello-Hurtado F."/>
            <person name="Capella-Gutierrez S."/>
            <person name="Charrier B."/>
            <person name="Cladiere L."/>
            <person name="Cock J.M."/>
            <person name="Coelho S.M."/>
            <person name="Colleoni C."/>
            <person name="Czjzek M."/>
            <person name="Da Silva C."/>
            <person name="Delage L."/>
            <person name="Denoeud F."/>
            <person name="Deschamps P."/>
            <person name="Dittami S.M."/>
            <person name="Gabaldon T."/>
            <person name="Gachon C.M."/>
            <person name="Groisillier A."/>
            <person name="Herve C."/>
            <person name="Jabbari K."/>
            <person name="Katinka M."/>
            <person name="Kloareg B."/>
            <person name="Kowalczyk N."/>
            <person name="Labadie K."/>
            <person name="Leblanc C."/>
            <person name="Lopez P.J."/>
            <person name="McLachlan D.H."/>
            <person name="Meslet-Cladiere L."/>
            <person name="Moustafa A."/>
            <person name="Nehr Z."/>
            <person name="Nyvall Collen P."/>
            <person name="Panaud O."/>
            <person name="Partensky F."/>
            <person name="Poulain J."/>
            <person name="Rensing S.A."/>
            <person name="Rousvoal S."/>
            <person name="Samson G."/>
            <person name="Symeonidi A."/>
            <person name="Weissenbach J."/>
            <person name="Zambounis A."/>
            <person name="Wincker P."/>
            <person name="Boyen C."/>
        </authorList>
    </citation>
    <scope>NUCLEOTIDE SEQUENCE [LARGE SCALE GENOMIC DNA]</scope>
    <source>
        <strain evidence="3">cv. Stackhouse</strain>
    </source>
</reference>
<dbReference type="EMBL" id="HG001660">
    <property type="protein sequence ID" value="CDF33857.1"/>
    <property type="molecule type" value="Genomic_DNA"/>
</dbReference>
<dbReference type="AlphaFoldDB" id="R7Q5P9"/>
<dbReference type="GeneID" id="17321420"/>
<keyword evidence="3" id="KW-1185">Reference proteome</keyword>
<evidence type="ECO:0000256" key="1">
    <source>
        <dbReference type="SAM" id="MobiDB-lite"/>
    </source>
</evidence>
<sequence length="62" mass="6692">MILKPARVTVVNHPRLARQISKPTHSKHHHPNCPNCPSPSLGNTSTPSLAGRVLLSISYSSV</sequence>
<feature type="region of interest" description="Disordered" evidence="1">
    <location>
        <begin position="20"/>
        <end position="47"/>
    </location>
</feature>
<dbReference type="RefSeq" id="XP_005713676.1">
    <property type="nucleotide sequence ID" value="XM_005713619.1"/>
</dbReference>
<proteinExistence type="predicted"/>
<dbReference type="KEGG" id="ccp:CHC_T00002440001"/>
<dbReference type="Proteomes" id="UP000012073">
    <property type="component" value="Unassembled WGS sequence"/>
</dbReference>
<accession>R7Q5P9</accession>
<gene>
    <name evidence="2" type="ORF">CHC_T00002440001</name>
</gene>
<name>R7Q5P9_CHOCR</name>
<organism evidence="2 3">
    <name type="scientific">Chondrus crispus</name>
    <name type="common">Carrageen Irish moss</name>
    <name type="synonym">Polymorpha crispa</name>
    <dbReference type="NCBI Taxonomy" id="2769"/>
    <lineage>
        <taxon>Eukaryota</taxon>
        <taxon>Rhodophyta</taxon>
        <taxon>Florideophyceae</taxon>
        <taxon>Rhodymeniophycidae</taxon>
        <taxon>Gigartinales</taxon>
        <taxon>Gigartinaceae</taxon>
        <taxon>Chondrus</taxon>
    </lineage>
</organism>
<evidence type="ECO:0000313" key="2">
    <source>
        <dbReference type="EMBL" id="CDF33857.1"/>
    </source>
</evidence>
<evidence type="ECO:0000313" key="3">
    <source>
        <dbReference type="Proteomes" id="UP000012073"/>
    </source>
</evidence>
<protein>
    <submittedName>
        <fullName evidence="2">Uncharacterized protein</fullName>
    </submittedName>
</protein>